<keyword evidence="3" id="KW-1185">Reference proteome</keyword>
<feature type="compositionally biased region" description="Polar residues" evidence="1">
    <location>
        <begin position="328"/>
        <end position="342"/>
    </location>
</feature>
<dbReference type="Proteomes" id="UP000226431">
    <property type="component" value="Unassembled WGS sequence"/>
</dbReference>
<dbReference type="OrthoDB" id="5327145at2759"/>
<feature type="compositionally biased region" description="Basic and acidic residues" evidence="1">
    <location>
        <begin position="142"/>
        <end position="151"/>
    </location>
</feature>
<evidence type="ECO:0000313" key="2">
    <source>
        <dbReference type="EMBL" id="PHH81177.1"/>
    </source>
</evidence>
<reference evidence="2 3" key="1">
    <citation type="submission" date="2017-06" db="EMBL/GenBank/DDBJ databases">
        <title>Ant-infecting Ophiocordyceps genomes reveal a high diversity of potential behavioral manipulation genes and a possible major role for enterotoxins.</title>
        <authorList>
            <person name="De Bekker C."/>
            <person name="Evans H.C."/>
            <person name="Brachmann A."/>
            <person name="Hughes D.P."/>
        </authorList>
    </citation>
    <scope>NUCLEOTIDE SEQUENCE [LARGE SCALE GENOMIC DNA]</scope>
    <source>
        <strain evidence="2 3">Map16</strain>
    </source>
</reference>
<feature type="region of interest" description="Disordered" evidence="1">
    <location>
        <begin position="138"/>
        <end position="169"/>
    </location>
</feature>
<organism evidence="2 3">
    <name type="scientific">Ophiocordyceps camponoti-rufipedis</name>
    <dbReference type="NCBI Taxonomy" id="2004952"/>
    <lineage>
        <taxon>Eukaryota</taxon>
        <taxon>Fungi</taxon>
        <taxon>Dikarya</taxon>
        <taxon>Ascomycota</taxon>
        <taxon>Pezizomycotina</taxon>
        <taxon>Sordariomycetes</taxon>
        <taxon>Hypocreomycetidae</taxon>
        <taxon>Hypocreales</taxon>
        <taxon>Ophiocordycipitaceae</taxon>
        <taxon>Ophiocordyceps</taxon>
    </lineage>
</organism>
<evidence type="ECO:0000313" key="3">
    <source>
        <dbReference type="Proteomes" id="UP000226431"/>
    </source>
</evidence>
<name>A0A2C5ZJG2_9HYPO</name>
<evidence type="ECO:0000256" key="1">
    <source>
        <dbReference type="SAM" id="MobiDB-lite"/>
    </source>
</evidence>
<comment type="caution">
    <text evidence="2">The sequence shown here is derived from an EMBL/GenBank/DDBJ whole genome shotgun (WGS) entry which is preliminary data.</text>
</comment>
<accession>A0A2C5ZJG2</accession>
<sequence>MLAPHRDQENLVQAHQVTTKQQLKDGGARFPKTPLVSRNDENAHTILAGKTGKDVLPGTRPGTIDRFAAKGTAKATTMVTPMGARTVRAPLGNKTTNAKARTDRGSGVKDMVNEIERAQAKHTTVQRPKPKTLEVAPTKLAIHFDQDRNSDDGEEPEYAPPPPKPLPYQSDVLPEGGLTFESLKDKKFLKGFYEHFHNPVGDAGVSREEKRLCDEMQALLKAATERNEQEAASLDWNIEDLVETAPSSRLKSAPDPGTAPGTHKLGKKSQGHLATVSSKQAASALAVNSGGRKDVRAGAPSKSAPNRKPLSGLLAGSKTGKQVALRQNADSAGETASRTTIGYNKGRTALSMLHHRGGNVIDQPVRPLSVRDMNQEPTAPAPSKEPELGQHSRPQFLTLFDELDDGDLPPVRSPFPILDEEEEEEFELKLAF</sequence>
<dbReference type="AlphaFoldDB" id="A0A2C5ZJG2"/>
<dbReference type="EMBL" id="NJES01000001">
    <property type="protein sequence ID" value="PHH81177.1"/>
    <property type="molecule type" value="Genomic_DNA"/>
</dbReference>
<feature type="region of interest" description="Disordered" evidence="1">
    <location>
        <begin position="245"/>
        <end position="396"/>
    </location>
</feature>
<gene>
    <name evidence="2" type="ORF">CDD80_9</name>
</gene>
<protein>
    <submittedName>
        <fullName evidence="2">Uncharacterized protein</fullName>
    </submittedName>
</protein>
<proteinExistence type="predicted"/>